<sequence>MSGAGGAGGEEGGKEASNRGRGNTYPRRRVSVMVYSRGNATLWPIDQWLAIIVSSLEQHVSTSCRLLSLPTPLASPASALLHPTTFSIFHSHPPPAVLGRSHRDPTLPSTARVRKPLLAKLKLRHSARNAETI</sequence>
<evidence type="ECO:0000256" key="1">
    <source>
        <dbReference type="SAM" id="MobiDB-lite"/>
    </source>
</evidence>
<feature type="region of interest" description="Disordered" evidence="1">
    <location>
        <begin position="1"/>
        <end position="24"/>
    </location>
</feature>
<reference evidence="2" key="1">
    <citation type="submission" date="2024-04" db="EMBL/GenBank/DDBJ databases">
        <authorList>
            <consortium name="Molecular Ecology Group"/>
        </authorList>
    </citation>
    <scope>NUCLEOTIDE SEQUENCE</scope>
</reference>
<organism evidence="2 3">
    <name type="scientific">Lasius platythorax</name>
    <dbReference type="NCBI Taxonomy" id="488582"/>
    <lineage>
        <taxon>Eukaryota</taxon>
        <taxon>Metazoa</taxon>
        <taxon>Ecdysozoa</taxon>
        <taxon>Arthropoda</taxon>
        <taxon>Hexapoda</taxon>
        <taxon>Insecta</taxon>
        <taxon>Pterygota</taxon>
        <taxon>Neoptera</taxon>
        <taxon>Endopterygota</taxon>
        <taxon>Hymenoptera</taxon>
        <taxon>Apocrita</taxon>
        <taxon>Aculeata</taxon>
        <taxon>Formicoidea</taxon>
        <taxon>Formicidae</taxon>
        <taxon>Formicinae</taxon>
        <taxon>Lasius</taxon>
        <taxon>Lasius</taxon>
    </lineage>
</organism>
<protein>
    <submittedName>
        <fullName evidence="2">Uncharacterized protein</fullName>
    </submittedName>
</protein>
<dbReference type="Proteomes" id="UP001497644">
    <property type="component" value="Chromosome 11"/>
</dbReference>
<accession>A0AAV2N7U9</accession>
<feature type="compositionally biased region" description="Gly residues" evidence="1">
    <location>
        <begin position="1"/>
        <end position="10"/>
    </location>
</feature>
<name>A0AAV2N7U9_9HYME</name>
<gene>
    <name evidence="2" type="ORF">LPLAT_LOCUS2383</name>
</gene>
<keyword evidence="3" id="KW-1185">Reference proteome</keyword>
<proteinExistence type="predicted"/>
<dbReference type="EMBL" id="OZ034834">
    <property type="protein sequence ID" value="CAL1676144.1"/>
    <property type="molecule type" value="Genomic_DNA"/>
</dbReference>
<evidence type="ECO:0000313" key="3">
    <source>
        <dbReference type="Proteomes" id="UP001497644"/>
    </source>
</evidence>
<dbReference type="AlphaFoldDB" id="A0AAV2N7U9"/>
<evidence type="ECO:0000313" key="2">
    <source>
        <dbReference type="EMBL" id="CAL1676144.1"/>
    </source>
</evidence>